<dbReference type="PROSITE" id="PS51416">
    <property type="entry name" value="MIB_HERC2"/>
    <property type="match status" value="1"/>
</dbReference>
<dbReference type="Gene3D" id="1.25.40.20">
    <property type="entry name" value="Ankyrin repeat-containing domain"/>
    <property type="match status" value="2"/>
</dbReference>
<evidence type="ECO:0000256" key="8">
    <source>
        <dbReference type="ARBA" id="ARBA00022737"/>
    </source>
</evidence>
<dbReference type="InterPro" id="IPR036770">
    <property type="entry name" value="Ankyrin_rpt-contain_sf"/>
</dbReference>
<dbReference type="Pfam" id="PF00569">
    <property type="entry name" value="ZZ"/>
    <property type="match status" value="1"/>
</dbReference>
<evidence type="ECO:0000256" key="14">
    <source>
        <dbReference type="PROSITE-ProRule" id="PRU00023"/>
    </source>
</evidence>
<gene>
    <name evidence="20" type="primary">LOC106815299</name>
</gene>
<dbReference type="Gene3D" id="3.30.60.90">
    <property type="match status" value="1"/>
</dbReference>
<evidence type="ECO:0000256" key="15">
    <source>
        <dbReference type="PROSITE-ProRule" id="PRU00228"/>
    </source>
</evidence>
<dbReference type="EC" id="2.3.2.27" evidence="4"/>
<keyword evidence="7" id="KW-0479">Metal-binding</keyword>
<keyword evidence="11" id="KW-0862">Zinc</keyword>
<comment type="subcellular location">
    <subcellularLocation>
        <location evidence="2">Cytoplasm</location>
    </subcellularLocation>
</comment>
<evidence type="ECO:0000256" key="10">
    <source>
        <dbReference type="ARBA" id="ARBA00022786"/>
    </source>
</evidence>
<evidence type="ECO:0000256" key="6">
    <source>
        <dbReference type="ARBA" id="ARBA00022679"/>
    </source>
</evidence>
<dbReference type="PROSITE" id="PS50135">
    <property type="entry name" value="ZF_ZZ_2"/>
    <property type="match status" value="1"/>
</dbReference>
<evidence type="ECO:0000259" key="16">
    <source>
        <dbReference type="PROSITE" id="PS50089"/>
    </source>
</evidence>
<dbReference type="Proteomes" id="UP000695022">
    <property type="component" value="Unplaced"/>
</dbReference>
<dbReference type="InterPro" id="IPR002110">
    <property type="entry name" value="Ankyrin_rpt"/>
</dbReference>
<protein>
    <recommendedName>
        <fullName evidence="4">RING-type E3 ubiquitin transferase</fullName>
        <ecNumber evidence="4">2.3.2.27</ecNumber>
    </recommendedName>
</protein>
<evidence type="ECO:0000256" key="11">
    <source>
        <dbReference type="ARBA" id="ARBA00022833"/>
    </source>
</evidence>
<keyword evidence="19" id="KW-1185">Reference proteome</keyword>
<dbReference type="PRINTS" id="PR01415">
    <property type="entry name" value="ANKYRIN"/>
</dbReference>
<keyword evidence="9 15" id="KW-0863">Zinc-finger</keyword>
<evidence type="ECO:0000259" key="17">
    <source>
        <dbReference type="PROSITE" id="PS50135"/>
    </source>
</evidence>
<evidence type="ECO:0000256" key="5">
    <source>
        <dbReference type="ARBA" id="ARBA00022490"/>
    </source>
</evidence>
<evidence type="ECO:0000256" key="13">
    <source>
        <dbReference type="ARBA" id="ARBA00023043"/>
    </source>
</evidence>
<dbReference type="PROSITE" id="PS50297">
    <property type="entry name" value="ANK_REP_REGION"/>
    <property type="match status" value="4"/>
</dbReference>
<dbReference type="InterPro" id="IPR000433">
    <property type="entry name" value="Znf_ZZ"/>
</dbReference>
<keyword evidence="12" id="KW-0914">Notch signaling pathway</keyword>
<evidence type="ECO:0000256" key="1">
    <source>
        <dbReference type="ARBA" id="ARBA00000900"/>
    </source>
</evidence>
<dbReference type="SMART" id="SM00184">
    <property type="entry name" value="RING"/>
    <property type="match status" value="3"/>
</dbReference>
<dbReference type="Pfam" id="PF13920">
    <property type="entry name" value="zf-C3HC4_3"/>
    <property type="match status" value="3"/>
</dbReference>
<dbReference type="InterPro" id="IPR040847">
    <property type="entry name" value="SH3_15"/>
</dbReference>
<reference evidence="20" key="1">
    <citation type="submission" date="2025-08" db="UniProtKB">
        <authorList>
            <consortium name="RefSeq"/>
        </authorList>
    </citation>
    <scope>IDENTIFICATION</scope>
</reference>
<evidence type="ECO:0000259" key="18">
    <source>
        <dbReference type="PROSITE" id="PS51416"/>
    </source>
</evidence>
<evidence type="ECO:0000256" key="3">
    <source>
        <dbReference type="ARBA" id="ARBA00004906"/>
    </source>
</evidence>
<keyword evidence="8" id="KW-0677">Repeat</keyword>
<evidence type="ECO:0000256" key="4">
    <source>
        <dbReference type="ARBA" id="ARBA00012483"/>
    </source>
</evidence>
<feature type="domain" description="MIB/HERC2" evidence="18">
    <location>
        <begin position="1"/>
        <end position="72"/>
    </location>
</feature>
<feature type="repeat" description="ANK" evidence="14">
    <location>
        <begin position="383"/>
        <end position="415"/>
    </location>
</feature>
<dbReference type="SUPFAM" id="SSF57850">
    <property type="entry name" value="RING/U-box"/>
    <property type="match status" value="2"/>
</dbReference>
<dbReference type="InterPro" id="IPR037252">
    <property type="entry name" value="Mib_Herc2_sf"/>
</dbReference>
<dbReference type="InterPro" id="IPR001841">
    <property type="entry name" value="Znf_RING"/>
</dbReference>
<dbReference type="PROSITE" id="PS50088">
    <property type="entry name" value="ANK_REPEAT"/>
    <property type="match status" value="4"/>
</dbReference>
<dbReference type="Gene3D" id="2.30.30.40">
    <property type="entry name" value="SH3 Domains"/>
    <property type="match status" value="1"/>
</dbReference>
<dbReference type="InterPro" id="IPR042056">
    <property type="entry name" value="MIB1/2_ZZ"/>
</dbReference>
<evidence type="ECO:0000256" key="12">
    <source>
        <dbReference type="ARBA" id="ARBA00022976"/>
    </source>
</evidence>
<organism evidence="19 20">
    <name type="scientific">Priapulus caudatus</name>
    <name type="common">Priapulid worm</name>
    <dbReference type="NCBI Taxonomy" id="37621"/>
    <lineage>
        <taxon>Eukaryota</taxon>
        <taxon>Metazoa</taxon>
        <taxon>Ecdysozoa</taxon>
        <taxon>Scalidophora</taxon>
        <taxon>Priapulida</taxon>
        <taxon>Priapulimorpha</taxon>
        <taxon>Priapulimorphida</taxon>
        <taxon>Priapulidae</taxon>
        <taxon>Priapulus</taxon>
    </lineage>
</organism>
<keyword evidence="6" id="KW-0808">Transferase</keyword>
<dbReference type="SUPFAM" id="SSF48403">
    <property type="entry name" value="Ankyrin repeat"/>
    <property type="match status" value="1"/>
</dbReference>
<dbReference type="SUPFAM" id="SSF159034">
    <property type="entry name" value="Mib/herc2 domain-like"/>
    <property type="match status" value="1"/>
</dbReference>
<sequence>MEMGIRVVRGRDWKCGNQDSGEGHVGSIVEIGQAGSTATPDKTVVVQWDSGSRTKYRVGYQGAYDLRIYDNAPIGVKHPNIICDTCKKHGIKGMRWKCTKCFDYDLCTVCYMSDKHDISHPFMRYDTSASVGLAGFYYERSLSILGKAAGFYYRVTSPLLGKPGILPTETHIPHTKVIKQGFLLAEITPILGKARISTIEITPLTSVSLGFSIEITLPILGKQGFYYRDHLPILGKQGFYYRDHLPILGKQGFYYRDHLPILGQQAEQVVASSSIQYQRFNVGDRVTCSLVMETLEAMQEGHGGWDPRMAEYKSPGKDQDLLVREAAQGHLEAVTAFVDSSPDKVDVKSSGKTALQVAAHQGHLEIVLYLLLRKSNLEIQDDDGDTALHYSAFGNQPGVMEELLQHGAKINTLNRGRCSALHVAVNKQHVHCVKVLLKHKCSVNIQLMLVISDVIDLLINGPSVDFSLRNKRGFNVLHHGSLKGNNYAVEKLLQKTRQIVDVKKDDGFAALHLAALNGHTQVADTLLTQGGCDINICNNRKQTPLLLAVSQMHAAIVELLAEHGANVDAEDEDADRAVHLALSRSATVDAVLENSPRLSTIMSELEVRGLCQNIGLAMACYLAQKGANLAHRNKERKCPLDYVNVQLAEVIKYYASLSLLESAPCPSSATMATDTLPPEDILLCMICDEPRHLVTFKPCEHRVACDECCIRMKRCMTCQSPIATKLDTVSFAPCPSSATMATDTLPPEEILLCMICDEPRHLVTFKPCEHRVACDECCIRMKRCMTCQSPIATKLDTGGQVVVAAAAAAGQRNITERQIEELVSRMQEMEEHIVCSICMERKRNIAFLCGHGACQPCALTLKTCHMCRERITKRINLY</sequence>
<keyword evidence="13 14" id="KW-0040">ANK repeat</keyword>
<name>A0ABM1ESQ8_PRICU</name>
<proteinExistence type="predicted"/>
<feature type="repeat" description="ANK" evidence="14">
    <location>
        <begin position="506"/>
        <end position="539"/>
    </location>
</feature>
<evidence type="ECO:0000256" key="2">
    <source>
        <dbReference type="ARBA" id="ARBA00004496"/>
    </source>
</evidence>
<feature type="repeat" description="ANK" evidence="14">
    <location>
        <begin position="350"/>
        <end position="382"/>
    </location>
</feature>
<dbReference type="InterPro" id="IPR010606">
    <property type="entry name" value="Mib_Herc2"/>
</dbReference>
<dbReference type="Pfam" id="PF12796">
    <property type="entry name" value="Ank_2"/>
    <property type="match status" value="2"/>
</dbReference>
<feature type="domain" description="ZZ-type" evidence="17">
    <location>
        <begin position="78"/>
        <end position="130"/>
    </location>
</feature>
<dbReference type="SMART" id="SM00291">
    <property type="entry name" value="ZnF_ZZ"/>
    <property type="match status" value="1"/>
</dbReference>
<dbReference type="InterPro" id="IPR043145">
    <property type="entry name" value="Znf_ZZ_sf"/>
</dbReference>
<dbReference type="CDD" id="cd02339">
    <property type="entry name" value="ZZ_Mind_bomb"/>
    <property type="match status" value="1"/>
</dbReference>
<dbReference type="CDD" id="cd16520">
    <property type="entry name" value="RING-HC_MIBs-like"/>
    <property type="match status" value="1"/>
</dbReference>
<accession>A0ABM1ESQ8</accession>
<dbReference type="RefSeq" id="XP_014675229.1">
    <property type="nucleotide sequence ID" value="XM_014819743.1"/>
</dbReference>
<evidence type="ECO:0000256" key="9">
    <source>
        <dbReference type="ARBA" id="ARBA00022771"/>
    </source>
</evidence>
<evidence type="ECO:0000313" key="20">
    <source>
        <dbReference type="RefSeq" id="XP_014675229.1"/>
    </source>
</evidence>
<dbReference type="Pfam" id="PF18346">
    <property type="entry name" value="SH3_15"/>
    <property type="match status" value="1"/>
</dbReference>
<dbReference type="Pfam" id="PF06701">
    <property type="entry name" value="MIB_HERC2"/>
    <property type="match status" value="1"/>
</dbReference>
<keyword evidence="10" id="KW-0833">Ubl conjugation pathway</keyword>
<keyword evidence="5" id="KW-0963">Cytoplasm</keyword>
<comment type="catalytic activity">
    <reaction evidence="1">
        <text>S-ubiquitinyl-[E2 ubiquitin-conjugating enzyme]-L-cysteine + [acceptor protein]-L-lysine = [E2 ubiquitin-conjugating enzyme]-L-cysteine + N(6)-ubiquitinyl-[acceptor protein]-L-lysine.</text>
        <dbReference type="EC" id="2.3.2.27"/>
    </reaction>
</comment>
<dbReference type="PANTHER" id="PTHR24202">
    <property type="entry name" value="E3 UBIQUITIN-PROTEIN LIGASE MIB2"/>
    <property type="match status" value="1"/>
</dbReference>
<evidence type="ECO:0000256" key="7">
    <source>
        <dbReference type="ARBA" id="ARBA00022723"/>
    </source>
</evidence>
<comment type="pathway">
    <text evidence="3">Protein modification; protein ubiquitination.</text>
</comment>
<dbReference type="Pfam" id="PF00023">
    <property type="entry name" value="Ank"/>
    <property type="match status" value="1"/>
</dbReference>
<feature type="repeat" description="ANK" evidence="14">
    <location>
        <begin position="540"/>
        <end position="572"/>
    </location>
</feature>
<dbReference type="PROSITE" id="PS01357">
    <property type="entry name" value="ZF_ZZ_1"/>
    <property type="match status" value="1"/>
</dbReference>
<dbReference type="Gene3D" id="3.30.40.10">
    <property type="entry name" value="Zinc/RING finger domain, C3HC4 (zinc finger)"/>
    <property type="match status" value="3"/>
</dbReference>
<dbReference type="PROSITE" id="PS50089">
    <property type="entry name" value="ZF_RING_2"/>
    <property type="match status" value="1"/>
</dbReference>
<feature type="domain" description="RING-type" evidence="16">
    <location>
        <begin position="835"/>
        <end position="868"/>
    </location>
</feature>
<evidence type="ECO:0000313" key="19">
    <source>
        <dbReference type="Proteomes" id="UP000695022"/>
    </source>
</evidence>
<dbReference type="InterPro" id="IPR013083">
    <property type="entry name" value="Znf_RING/FYVE/PHD"/>
</dbReference>
<dbReference type="PANTHER" id="PTHR24202:SF4">
    <property type="entry name" value="E3 UBIQUITIN-PROTEIN LIGASE MIB2-RELATED"/>
    <property type="match status" value="1"/>
</dbReference>
<dbReference type="SMART" id="SM00248">
    <property type="entry name" value="ANK"/>
    <property type="match status" value="6"/>
</dbReference>
<dbReference type="GeneID" id="106815299"/>